<name>A0A671U9J3_SPAAU</name>
<dbReference type="OMA" id="SITIMPV"/>
<protein>
    <recommendedName>
        <fullName evidence="1">Reverse transcriptase domain-containing protein</fullName>
    </recommendedName>
</protein>
<dbReference type="Proteomes" id="UP000472265">
    <property type="component" value="Chromosome 3"/>
</dbReference>
<reference evidence="2" key="2">
    <citation type="submission" date="2025-08" db="UniProtKB">
        <authorList>
            <consortium name="Ensembl"/>
        </authorList>
    </citation>
    <scope>IDENTIFICATION</scope>
</reference>
<dbReference type="InParanoid" id="A0A671U9J3"/>
<dbReference type="PANTHER" id="PTHR31635:SF196">
    <property type="entry name" value="REVERSE TRANSCRIPTASE DOMAIN-CONTAINING PROTEIN-RELATED"/>
    <property type="match status" value="1"/>
</dbReference>
<dbReference type="PANTHER" id="PTHR31635">
    <property type="entry name" value="REVERSE TRANSCRIPTASE DOMAIN-CONTAINING PROTEIN-RELATED"/>
    <property type="match status" value="1"/>
</dbReference>
<organism evidence="2 3">
    <name type="scientific">Sparus aurata</name>
    <name type="common">Gilthead sea bream</name>
    <dbReference type="NCBI Taxonomy" id="8175"/>
    <lineage>
        <taxon>Eukaryota</taxon>
        <taxon>Metazoa</taxon>
        <taxon>Chordata</taxon>
        <taxon>Craniata</taxon>
        <taxon>Vertebrata</taxon>
        <taxon>Euteleostomi</taxon>
        <taxon>Actinopterygii</taxon>
        <taxon>Neopterygii</taxon>
        <taxon>Teleostei</taxon>
        <taxon>Neoteleostei</taxon>
        <taxon>Acanthomorphata</taxon>
        <taxon>Eupercaria</taxon>
        <taxon>Spariformes</taxon>
        <taxon>Sparidae</taxon>
        <taxon>Sparus</taxon>
    </lineage>
</organism>
<evidence type="ECO:0000313" key="3">
    <source>
        <dbReference type="Proteomes" id="UP000472265"/>
    </source>
</evidence>
<dbReference type="Ensembl" id="ENSSAUT00010011316.1">
    <property type="protein sequence ID" value="ENSSAUP00010010660.1"/>
    <property type="gene ID" value="ENSSAUG00010005142.1"/>
</dbReference>
<proteinExistence type="predicted"/>
<reference evidence="2" key="3">
    <citation type="submission" date="2025-09" db="UniProtKB">
        <authorList>
            <consortium name="Ensembl"/>
        </authorList>
    </citation>
    <scope>IDENTIFICATION</scope>
</reference>
<reference evidence="2" key="1">
    <citation type="submission" date="2021-04" db="EMBL/GenBank/DDBJ databases">
        <authorList>
            <consortium name="Wellcome Sanger Institute Data Sharing"/>
        </authorList>
    </citation>
    <scope>NUCLEOTIDE SEQUENCE [LARGE SCALE GENOMIC DNA]</scope>
</reference>
<dbReference type="GeneTree" id="ENSGT00940000175371"/>
<dbReference type="PROSITE" id="PS50878">
    <property type="entry name" value="RT_POL"/>
    <property type="match status" value="1"/>
</dbReference>
<dbReference type="InterPro" id="IPR000477">
    <property type="entry name" value="RT_dom"/>
</dbReference>
<keyword evidence="3" id="KW-1185">Reference proteome</keyword>
<accession>A0A671U9J3</accession>
<dbReference type="AlphaFoldDB" id="A0A671U9J3"/>
<sequence length="130" mass="14786">MGRTNIFLYLYFANLPLPKLDEQQKQSLDAPISAAEILSNIKCLSNGKAPGGDGYTTEFFKCFSKEITPLLVILYNDIIQKQFMPQSMRTAIISLLPKPGKDHLDVNNYRPLSLLNNYYKLFAKILAKRL</sequence>
<evidence type="ECO:0000259" key="1">
    <source>
        <dbReference type="PROSITE" id="PS50878"/>
    </source>
</evidence>
<feature type="domain" description="Reverse transcriptase" evidence="1">
    <location>
        <begin position="77"/>
        <end position="130"/>
    </location>
</feature>
<evidence type="ECO:0000313" key="2">
    <source>
        <dbReference type="Ensembl" id="ENSSAUP00010010660.1"/>
    </source>
</evidence>